<gene>
    <name evidence="1" type="ORF">C350210_153</name>
    <name evidence="2" type="ORF">N440310_152</name>
    <name evidence="3" type="ORF">T191209_152</name>
</gene>
<accession>A0A1D8KQW0</accession>
<reference evidence="4 5" key="1">
    <citation type="journal article" date="2016" name="Virology">
        <title>The genomic content and context of auxiliary metabolic genes in marine cyanomyoviruses.</title>
        <authorList>
            <person name="Crummett L.T."/>
            <person name="Puxty R.J."/>
            <person name="Weihe C."/>
            <person name="Marston M.F."/>
            <person name="Martiny J.B."/>
        </authorList>
    </citation>
    <scope>NUCLEOTIDE SEQUENCE [LARGE SCALE GENOMIC DNA]</scope>
    <source>
        <strain evidence="1">0210CC35</strain>
        <strain evidence="2">0310NB44</strain>
        <strain evidence="3">1209TA19</strain>
    </source>
</reference>
<dbReference type="Proteomes" id="UP000241089">
    <property type="component" value="Segment"/>
</dbReference>
<dbReference type="RefSeq" id="YP_009321064.1">
    <property type="nucleotide sequence ID" value="NC_031903.1"/>
</dbReference>
<dbReference type="EMBL" id="KU686207">
    <property type="protein sequence ID" value="AOV60984.1"/>
    <property type="molecule type" value="Genomic_DNA"/>
</dbReference>
<dbReference type="OrthoDB" id="25340at10239"/>
<evidence type="ECO:0000313" key="3">
    <source>
        <dbReference type="EMBL" id="AOV61412.1"/>
    </source>
</evidence>
<dbReference type="KEGG" id="vg:30306222"/>
<sequence length="73" mass="8198">MTNRSEYLIGQVTELDEEPSILIEKCFSISNEGQLSPFPAFASQRDLFLTSESVLTIVDPSEQIAKEYRAANE</sequence>
<dbReference type="GeneID" id="30306222"/>
<evidence type="ECO:0000313" key="2">
    <source>
        <dbReference type="EMBL" id="AOV61198.1"/>
    </source>
</evidence>
<dbReference type="InterPro" id="IPR046691">
    <property type="entry name" value="DUF6561"/>
</dbReference>
<dbReference type="Gene3D" id="2.30.30.100">
    <property type="match status" value="1"/>
</dbReference>
<organism evidence="1 6">
    <name type="scientific">Synechococcus phage S-CAM22</name>
    <dbReference type="NCBI Taxonomy" id="1883365"/>
    <lineage>
        <taxon>Viruses</taxon>
        <taxon>Duplodnaviria</taxon>
        <taxon>Heunggongvirae</taxon>
        <taxon>Uroviricota</taxon>
        <taxon>Caudoviricetes</taxon>
        <taxon>Pantevenvirales</taxon>
        <taxon>Kyanoviridae</taxon>
        <taxon>Alisovirus</taxon>
        <taxon>Alisovirus socal22</taxon>
    </lineage>
</organism>
<dbReference type="Proteomes" id="UP000241975">
    <property type="component" value="Segment"/>
</dbReference>
<keyword evidence="6" id="KW-1185">Reference proteome</keyword>
<dbReference type="EMBL" id="KU686208">
    <property type="protein sequence ID" value="AOV61198.1"/>
    <property type="molecule type" value="Genomic_DNA"/>
</dbReference>
<dbReference type="Proteomes" id="UP000202158">
    <property type="component" value="Segment"/>
</dbReference>
<proteinExistence type="predicted"/>
<evidence type="ECO:0000313" key="1">
    <source>
        <dbReference type="EMBL" id="AOV60984.1"/>
    </source>
</evidence>
<protein>
    <submittedName>
        <fullName evidence="1">Uncharacterized protein</fullName>
    </submittedName>
</protein>
<evidence type="ECO:0000313" key="5">
    <source>
        <dbReference type="Proteomes" id="UP000241089"/>
    </source>
</evidence>
<name>A0A1D8KQW0_9CAUD</name>
<dbReference type="EMBL" id="KU686209">
    <property type="protein sequence ID" value="AOV61412.1"/>
    <property type="molecule type" value="Genomic_DNA"/>
</dbReference>
<dbReference type="Pfam" id="PF20198">
    <property type="entry name" value="DUF6561"/>
    <property type="match status" value="1"/>
</dbReference>
<evidence type="ECO:0000313" key="4">
    <source>
        <dbReference type="Proteomes" id="UP000202158"/>
    </source>
</evidence>
<evidence type="ECO:0000313" key="6">
    <source>
        <dbReference type="Proteomes" id="UP000241975"/>
    </source>
</evidence>